<keyword evidence="1" id="KW-0472">Membrane</keyword>
<evidence type="ECO:0008006" key="4">
    <source>
        <dbReference type="Google" id="ProtNLM"/>
    </source>
</evidence>
<gene>
    <name evidence="2" type="ORF">BKG76_05130</name>
</gene>
<dbReference type="Proteomes" id="UP000179616">
    <property type="component" value="Unassembled WGS sequence"/>
</dbReference>
<evidence type="ECO:0000256" key="1">
    <source>
        <dbReference type="SAM" id="Phobius"/>
    </source>
</evidence>
<dbReference type="Pfam" id="PF13630">
    <property type="entry name" value="SdpI"/>
    <property type="match status" value="1"/>
</dbReference>
<sequence>MIAGVSLSAWRKVQTNSLPRNTTVGFRTKATLRSDEAWDKGNRAGIKVFLLCVPLAVITVAAMIVRILVFSKSSFLINGIWAVAFLCVMGYATVKANQAANSTKRDNQ</sequence>
<protein>
    <recommendedName>
        <fullName evidence="4">SdpI family protein</fullName>
    </recommendedName>
</protein>
<proteinExistence type="predicted"/>
<reference evidence="2 3" key="1">
    <citation type="submission" date="2016-10" db="EMBL/GenBank/DDBJ databases">
        <title>Evaluation of Human, Veterinary and Environmental Mycobacterium chelonae Isolates by Core Genome Phylogenomic Analysis, Targeted Gene Comparison, and Anti-microbial Susceptibility Patterns: A Tale of Mistaken Identities.</title>
        <authorList>
            <person name="Fogelson S.B."/>
            <person name="Camus A.C."/>
            <person name="Lorenz W."/>
            <person name="Vasireddy R."/>
            <person name="Vasireddy S."/>
            <person name="Smith T."/>
            <person name="Brown-Elliott B.A."/>
            <person name="Wallace R.J.Jr."/>
            <person name="Hasan N.A."/>
            <person name="Reischl U."/>
            <person name="Sanchez S."/>
        </authorList>
    </citation>
    <scope>NUCLEOTIDE SEQUENCE [LARGE SCALE GENOMIC DNA]</scope>
    <source>
        <strain evidence="2 3">1559</strain>
    </source>
</reference>
<keyword evidence="1" id="KW-0812">Transmembrane</keyword>
<keyword evidence="1" id="KW-1133">Transmembrane helix</keyword>
<accession>A0A1S1L9X1</accession>
<comment type="caution">
    <text evidence="2">The sequence shown here is derived from an EMBL/GenBank/DDBJ whole genome shotgun (WGS) entry which is preliminary data.</text>
</comment>
<dbReference type="AlphaFoldDB" id="A0A1S1L9X1"/>
<dbReference type="EMBL" id="MLIK01000004">
    <property type="protein sequence ID" value="OHU31074.1"/>
    <property type="molecule type" value="Genomic_DNA"/>
</dbReference>
<name>A0A1S1L9X1_9MYCO</name>
<organism evidence="2 3">
    <name type="scientific">Mycobacteroides franklinii</name>
    <dbReference type="NCBI Taxonomy" id="948102"/>
    <lineage>
        <taxon>Bacteria</taxon>
        <taxon>Bacillati</taxon>
        <taxon>Actinomycetota</taxon>
        <taxon>Actinomycetes</taxon>
        <taxon>Mycobacteriales</taxon>
        <taxon>Mycobacteriaceae</taxon>
        <taxon>Mycobacteroides</taxon>
    </lineage>
</organism>
<evidence type="ECO:0000313" key="3">
    <source>
        <dbReference type="Proteomes" id="UP000179616"/>
    </source>
</evidence>
<dbReference type="InterPro" id="IPR025962">
    <property type="entry name" value="SdpI/YhfL"/>
</dbReference>
<dbReference type="STRING" id="948102.BKG76_05130"/>
<evidence type="ECO:0000313" key="2">
    <source>
        <dbReference type="EMBL" id="OHU31074.1"/>
    </source>
</evidence>
<feature type="transmembrane region" description="Helical" evidence="1">
    <location>
        <begin position="48"/>
        <end position="69"/>
    </location>
</feature>
<feature type="transmembrane region" description="Helical" evidence="1">
    <location>
        <begin position="75"/>
        <end position="94"/>
    </location>
</feature>